<reference evidence="3 4" key="1">
    <citation type="journal article" date="2011" name="J. Bacteriol.">
        <title>Complete genome sequence of the type strain Cupriavidus necator N-1.</title>
        <authorList>
            <person name="Poehlein A."/>
            <person name="Kusian B."/>
            <person name="Friedrich B."/>
            <person name="Daniel R."/>
            <person name="Bowien B."/>
        </authorList>
    </citation>
    <scope>NUCLEOTIDE SEQUENCE [LARGE SCALE GENOMIC DNA]</scope>
    <source>
        <strain evidence="4">ATCC 43291 / DSM 13513 / CCUG 52238 / LMG 8453 / N-1</strain>
        <plasmid evidence="3 4">pBB1</plasmid>
    </source>
</reference>
<sequence>MGQWGVVLVDLENVQAIDFSSLGEASLIVFVGEGQKKIPIELAMGLQALGEKGHWVRASGTGPNALDFHIAFELGRMIEAGEKGPAIVLSRDKGFDPLLTWLNTEFGVPARRVESLDEAFKGPTHASDPPVKASEHSASPAPESAALQKEWPAGPEAKGPSAKRMPAPNTKASKARPAVKPSASKAGKAAGKRPSAELAREILARSQKVARPRRRVTLAKHIEAMFKAHAIADREVQAIIAKLLANRSISDNEGAISYHF</sequence>
<dbReference type="InterPro" id="IPR041494">
    <property type="entry name" value="PIN7"/>
</dbReference>
<evidence type="ECO:0000256" key="1">
    <source>
        <dbReference type="SAM" id="MobiDB-lite"/>
    </source>
</evidence>
<proteinExistence type="predicted"/>
<feature type="region of interest" description="Disordered" evidence="1">
    <location>
        <begin position="119"/>
        <end position="196"/>
    </location>
</feature>
<name>F8GXX4_CUPNN</name>
<gene>
    <name evidence="3" type="ordered locus">CNE_BB1p07770</name>
</gene>
<evidence type="ECO:0000259" key="2">
    <source>
        <dbReference type="Pfam" id="PF18475"/>
    </source>
</evidence>
<dbReference type="GeneID" id="34312864"/>
<dbReference type="RefSeq" id="WP_013959229.1">
    <property type="nucleotide sequence ID" value="NC_015727.1"/>
</dbReference>
<evidence type="ECO:0000313" key="4">
    <source>
        <dbReference type="Proteomes" id="UP000006798"/>
    </source>
</evidence>
<keyword evidence="3" id="KW-0614">Plasmid</keyword>
<dbReference type="HOGENOM" id="CLU_086011_0_0_4"/>
<dbReference type="KEGG" id="cnc:CNE_BB1p07770"/>
<evidence type="ECO:0000313" key="3">
    <source>
        <dbReference type="EMBL" id="AEI82194.1"/>
    </source>
</evidence>
<feature type="compositionally biased region" description="Low complexity" evidence="1">
    <location>
        <begin position="178"/>
        <end position="193"/>
    </location>
</feature>
<dbReference type="AlphaFoldDB" id="F8GXX4"/>
<dbReference type="EMBL" id="CP002879">
    <property type="protein sequence ID" value="AEI82194.1"/>
    <property type="molecule type" value="Genomic_DNA"/>
</dbReference>
<dbReference type="Pfam" id="PF18475">
    <property type="entry name" value="PIN7"/>
    <property type="match status" value="1"/>
</dbReference>
<organism evidence="3 4">
    <name type="scientific">Cupriavidus necator (strain ATCC 43291 / DSM 13513 / CCUG 52238 / LMG 8453 / N-1)</name>
    <name type="common">Ralstonia eutropha</name>
    <dbReference type="NCBI Taxonomy" id="1042878"/>
    <lineage>
        <taxon>Bacteria</taxon>
        <taxon>Pseudomonadati</taxon>
        <taxon>Pseudomonadota</taxon>
        <taxon>Betaproteobacteria</taxon>
        <taxon>Burkholderiales</taxon>
        <taxon>Burkholderiaceae</taxon>
        <taxon>Cupriavidus</taxon>
    </lineage>
</organism>
<dbReference type="Proteomes" id="UP000006798">
    <property type="component" value="Plasmid pBB1"/>
</dbReference>
<feature type="domain" description="PIN-like" evidence="2">
    <location>
        <begin position="8"/>
        <end position="104"/>
    </location>
</feature>
<protein>
    <recommendedName>
        <fullName evidence="2">PIN-like domain-containing protein</fullName>
    </recommendedName>
</protein>
<feature type="compositionally biased region" description="Low complexity" evidence="1">
    <location>
        <begin position="136"/>
        <end position="146"/>
    </location>
</feature>
<geneLocation type="plasmid" evidence="3 4">
    <name>pBB1</name>
</geneLocation>
<accession>F8GXX4</accession>